<keyword evidence="3" id="KW-1185">Reference proteome</keyword>
<name>A0AAW1TU29_9CUCU</name>
<dbReference type="Proteomes" id="UP001431783">
    <property type="component" value="Unassembled WGS sequence"/>
</dbReference>
<sequence>MIAGLADFESTYAYEGFNPFTMRKIIIEYGGGNFKSDLPILILLYLQRGTNIRKAVLMTGEDGAAKMRELVARYKIAKPGTKLRRQTVTMARIASSYPDAIAQVINRNYQIYKGPLQESEEDLYTHHFTCMMCGNFTSPYKIREYQKISLNSNLIEENVKLELMVTLGFAKKEQDGFYAISALYDTLEDSDDDQSTEIKEPVARFASTSTSTKRPSSRGPPSKRTR</sequence>
<dbReference type="Pfam" id="PF05733">
    <property type="entry name" value="Tenui_N"/>
    <property type="match status" value="1"/>
</dbReference>
<evidence type="ECO:0000313" key="2">
    <source>
        <dbReference type="EMBL" id="KAK9871884.1"/>
    </source>
</evidence>
<dbReference type="EMBL" id="JARQZJ010000008">
    <property type="protein sequence ID" value="KAK9871884.1"/>
    <property type="molecule type" value="Genomic_DNA"/>
</dbReference>
<evidence type="ECO:0000313" key="3">
    <source>
        <dbReference type="Proteomes" id="UP001431783"/>
    </source>
</evidence>
<organism evidence="2 3">
    <name type="scientific">Henosepilachna vigintioctopunctata</name>
    <dbReference type="NCBI Taxonomy" id="420089"/>
    <lineage>
        <taxon>Eukaryota</taxon>
        <taxon>Metazoa</taxon>
        <taxon>Ecdysozoa</taxon>
        <taxon>Arthropoda</taxon>
        <taxon>Hexapoda</taxon>
        <taxon>Insecta</taxon>
        <taxon>Pterygota</taxon>
        <taxon>Neoptera</taxon>
        <taxon>Endopterygota</taxon>
        <taxon>Coleoptera</taxon>
        <taxon>Polyphaga</taxon>
        <taxon>Cucujiformia</taxon>
        <taxon>Coccinelloidea</taxon>
        <taxon>Coccinellidae</taxon>
        <taxon>Epilachninae</taxon>
        <taxon>Epilachnini</taxon>
        <taxon>Henosepilachna</taxon>
    </lineage>
</organism>
<protein>
    <submittedName>
        <fullName evidence="2">Uncharacterized protein</fullName>
    </submittedName>
</protein>
<dbReference type="AlphaFoldDB" id="A0AAW1TU29"/>
<comment type="caution">
    <text evidence="2">The sequence shown here is derived from an EMBL/GenBank/DDBJ whole genome shotgun (WGS) entry which is preliminary data.</text>
</comment>
<accession>A0AAW1TU29</accession>
<gene>
    <name evidence="2" type="ORF">WA026_015133</name>
</gene>
<dbReference type="GO" id="GO:0003723">
    <property type="term" value="F:RNA binding"/>
    <property type="evidence" value="ECO:0007669"/>
    <property type="project" value="InterPro"/>
</dbReference>
<reference evidence="2 3" key="1">
    <citation type="submission" date="2023-03" db="EMBL/GenBank/DDBJ databases">
        <title>Genome insight into feeding habits of ladybird beetles.</title>
        <authorList>
            <person name="Li H.-S."/>
            <person name="Huang Y.-H."/>
            <person name="Pang H."/>
        </authorList>
    </citation>
    <scope>NUCLEOTIDE SEQUENCE [LARGE SCALE GENOMIC DNA]</scope>
    <source>
        <strain evidence="2">SYSU_2023b</strain>
        <tissue evidence="2">Whole body</tissue>
    </source>
</reference>
<dbReference type="InterPro" id="IPR009522">
    <property type="entry name" value="Capsid_Phlebovir/Tenuivir"/>
</dbReference>
<feature type="region of interest" description="Disordered" evidence="1">
    <location>
        <begin position="188"/>
        <end position="226"/>
    </location>
</feature>
<feature type="compositionally biased region" description="Low complexity" evidence="1">
    <location>
        <begin position="207"/>
        <end position="220"/>
    </location>
</feature>
<proteinExistence type="predicted"/>
<evidence type="ECO:0000256" key="1">
    <source>
        <dbReference type="SAM" id="MobiDB-lite"/>
    </source>
</evidence>